<reference evidence="18 19" key="1">
    <citation type="submission" date="2020-08" db="EMBL/GenBank/DDBJ databases">
        <title>Bridging the membrane lipid divide: bacteria of the FCB group superphylum have the potential to synthesize archaeal ether lipids.</title>
        <authorList>
            <person name="Villanueva L."/>
            <person name="Von Meijenfeldt F.A.B."/>
            <person name="Westbye A.B."/>
            <person name="Yadav S."/>
            <person name="Hopmans E.C."/>
            <person name="Dutilh B.E."/>
            <person name="Sinninghe Damste J.S."/>
        </authorList>
    </citation>
    <scope>NUCLEOTIDE SEQUENCE [LARGE SCALE GENOMIC DNA]</scope>
    <source>
        <strain evidence="18">NIOZ-UU47</strain>
    </source>
</reference>
<evidence type="ECO:0000256" key="1">
    <source>
        <dbReference type="ARBA" id="ARBA00001668"/>
    </source>
</evidence>
<dbReference type="GO" id="GO:0140078">
    <property type="term" value="F:class I DNA-(apurinic or apyrimidinic site) endonuclease activity"/>
    <property type="evidence" value="ECO:0007669"/>
    <property type="project" value="UniProtKB-EC"/>
</dbReference>
<keyword evidence="8 15" id="KW-0862">Zinc</keyword>
<dbReference type="InterPro" id="IPR015886">
    <property type="entry name" value="H2TH_FPG"/>
</dbReference>
<evidence type="ECO:0000313" key="19">
    <source>
        <dbReference type="Proteomes" id="UP000614424"/>
    </source>
</evidence>
<dbReference type="PANTHER" id="PTHR22993:SF9">
    <property type="entry name" value="FORMAMIDOPYRIMIDINE-DNA GLYCOSYLASE"/>
    <property type="match status" value="1"/>
</dbReference>
<proteinExistence type="inferred from homology"/>
<evidence type="ECO:0000259" key="16">
    <source>
        <dbReference type="PROSITE" id="PS51066"/>
    </source>
</evidence>
<keyword evidence="10 15" id="KW-0234">DNA repair</keyword>
<name>A0A8J6NGF1_9BACT</name>
<comment type="similarity">
    <text evidence="2 15">Belongs to the FPG family.</text>
</comment>
<comment type="caution">
    <text evidence="18">The sequence shown here is derived from an EMBL/GenBank/DDBJ whole genome shotgun (WGS) entry which is preliminary data.</text>
</comment>
<evidence type="ECO:0000256" key="3">
    <source>
        <dbReference type="ARBA" id="ARBA00011245"/>
    </source>
</evidence>
<dbReference type="GO" id="GO:0008270">
    <property type="term" value="F:zinc ion binding"/>
    <property type="evidence" value="ECO:0007669"/>
    <property type="project" value="UniProtKB-UniRule"/>
</dbReference>
<dbReference type="GO" id="GO:0003684">
    <property type="term" value="F:damaged DNA binding"/>
    <property type="evidence" value="ECO:0007669"/>
    <property type="project" value="InterPro"/>
</dbReference>
<evidence type="ECO:0000256" key="8">
    <source>
        <dbReference type="ARBA" id="ARBA00022833"/>
    </source>
</evidence>
<evidence type="ECO:0000256" key="11">
    <source>
        <dbReference type="ARBA" id="ARBA00023239"/>
    </source>
</evidence>
<keyword evidence="9 15" id="KW-0238">DNA-binding</keyword>
<dbReference type="Gene3D" id="1.10.8.50">
    <property type="match status" value="1"/>
</dbReference>
<sequence length="296" mass="33021">MPELPEVEVNRQGLIPHVVNKEIAAIRTGSKNLRLPIPRNELQRYVKGSRITAIGRRAKYLVFFLEKAAMIIHLGMSGKLGIFAAGSPPALHDHLIFQLQDGMEMRFNDARRFGFVTIHTPIEIQQQNPFVKLGPEPLALPRLKEIQSEALLQWYNTFTESHHRLTPAYFKNRAGTRLQPIKNFLMDSHVVAGIGNIYASEILFTASILPTTPIGSIAESGWQRIHTAIINILSQAVASGGTTIRDFISSSGQPGYFQLELKAYGRDGTPCTTCRRPIVKSIIAGRATYFCPHCQH</sequence>
<comment type="subunit">
    <text evidence="3 15">Monomer.</text>
</comment>
<dbReference type="GO" id="GO:0034039">
    <property type="term" value="F:8-oxo-7,8-dihydroguanine DNA N-glycosylase activity"/>
    <property type="evidence" value="ECO:0007669"/>
    <property type="project" value="TreeGrafter"/>
</dbReference>
<evidence type="ECO:0000313" key="18">
    <source>
        <dbReference type="EMBL" id="MBC8318842.1"/>
    </source>
</evidence>
<evidence type="ECO:0000256" key="7">
    <source>
        <dbReference type="ARBA" id="ARBA00022801"/>
    </source>
</evidence>
<dbReference type="SMART" id="SM00898">
    <property type="entry name" value="Fapy_DNA_glyco"/>
    <property type="match status" value="1"/>
</dbReference>
<evidence type="ECO:0000256" key="13">
    <source>
        <dbReference type="ARBA" id="ARBA00023295"/>
    </source>
</evidence>
<evidence type="ECO:0000256" key="4">
    <source>
        <dbReference type="ARBA" id="ARBA00022723"/>
    </source>
</evidence>
<dbReference type="EC" id="4.2.99.18" evidence="15"/>
<evidence type="ECO:0000256" key="15">
    <source>
        <dbReference type="HAMAP-Rule" id="MF_00103"/>
    </source>
</evidence>
<dbReference type="FunFam" id="1.10.8.50:FF:000003">
    <property type="entry name" value="Formamidopyrimidine-DNA glycosylase"/>
    <property type="match status" value="1"/>
</dbReference>
<dbReference type="SUPFAM" id="SSF81624">
    <property type="entry name" value="N-terminal domain of MutM-like DNA repair proteins"/>
    <property type="match status" value="1"/>
</dbReference>
<evidence type="ECO:0000256" key="5">
    <source>
        <dbReference type="ARBA" id="ARBA00022763"/>
    </source>
</evidence>
<feature type="active site" description="Schiff-base intermediate with DNA" evidence="15">
    <location>
        <position position="2"/>
    </location>
</feature>
<feature type="active site" description="Proton donor; for beta-elimination activity" evidence="15">
    <location>
        <position position="59"/>
    </location>
</feature>
<dbReference type="EC" id="3.2.2.23" evidence="15"/>
<dbReference type="InterPro" id="IPR000214">
    <property type="entry name" value="Znf_DNA_glyclase/AP_lyase"/>
</dbReference>
<comment type="catalytic activity">
    <reaction evidence="14 15">
        <text>2'-deoxyribonucleotide-(2'-deoxyribose 5'-phosphate)-2'-deoxyribonucleotide-DNA = a 3'-end 2'-deoxyribonucleotide-(2,3-dehydro-2,3-deoxyribose 5'-phosphate)-DNA + a 5'-end 5'-phospho-2'-deoxyribonucleoside-DNA + H(+)</text>
        <dbReference type="Rhea" id="RHEA:66592"/>
        <dbReference type="Rhea" id="RHEA-COMP:13180"/>
        <dbReference type="Rhea" id="RHEA-COMP:16897"/>
        <dbReference type="Rhea" id="RHEA-COMP:17067"/>
        <dbReference type="ChEBI" id="CHEBI:15378"/>
        <dbReference type="ChEBI" id="CHEBI:136412"/>
        <dbReference type="ChEBI" id="CHEBI:157695"/>
        <dbReference type="ChEBI" id="CHEBI:167181"/>
        <dbReference type="EC" id="4.2.99.18"/>
    </reaction>
</comment>
<dbReference type="InterPro" id="IPR035937">
    <property type="entry name" value="FPG_N"/>
</dbReference>
<dbReference type="InterPro" id="IPR012319">
    <property type="entry name" value="FPG_cat"/>
</dbReference>
<accession>A0A8J6NGF1</accession>
<keyword evidence="6 15" id="KW-0863">Zinc-finger</keyword>
<comment type="catalytic activity">
    <reaction evidence="1 15">
        <text>Hydrolysis of DNA containing ring-opened 7-methylguanine residues, releasing 2,6-diamino-4-hydroxy-5-(N-methyl)formamidopyrimidine.</text>
        <dbReference type="EC" id="3.2.2.23"/>
    </reaction>
</comment>
<dbReference type="InterPro" id="IPR010663">
    <property type="entry name" value="Znf_FPG/IleRS"/>
</dbReference>
<dbReference type="SUPFAM" id="SSF46946">
    <property type="entry name" value="S13-like H2TH domain"/>
    <property type="match status" value="1"/>
</dbReference>
<comment type="function">
    <text evidence="15">Involved in base excision repair of DNA damaged by oxidation or by mutagenic agents. Acts as DNA glycosylase that recognizes and removes damaged bases. Has a preference for oxidized purines, such as 7,8-dihydro-8-oxoguanine (8-oxoG). Has AP (apurinic/apyrimidinic) lyase activity and introduces nicks in the DNA strand. Cleaves the DNA backbone by beta-delta elimination to generate a single-strand break at the site of the removed base with both 3'- and 5'-phosphates.</text>
</comment>
<keyword evidence="5 15" id="KW-0227">DNA damage</keyword>
<keyword evidence="7 15" id="KW-0378">Hydrolase</keyword>
<feature type="binding site" evidence="15">
    <location>
        <position position="111"/>
    </location>
    <ligand>
        <name>DNA</name>
        <dbReference type="ChEBI" id="CHEBI:16991"/>
    </ligand>
</feature>
<protein>
    <recommendedName>
        <fullName evidence="15">Formamidopyrimidine-DNA glycosylase</fullName>
        <shortName evidence="15">Fapy-DNA glycosylase</shortName>
        <ecNumber evidence="15">3.2.2.23</ecNumber>
    </recommendedName>
    <alternativeName>
        <fullName evidence="15">DNA-(apurinic or apyrimidinic site) lyase MutM</fullName>
        <shortName evidence="15">AP lyase MutM</shortName>
        <ecNumber evidence="15">4.2.99.18</ecNumber>
    </alternativeName>
</protein>
<feature type="binding site" evidence="15">
    <location>
        <position position="177"/>
    </location>
    <ligand>
        <name>DNA</name>
        <dbReference type="ChEBI" id="CHEBI:16991"/>
    </ligand>
</feature>
<feature type="binding site" evidence="15">
    <location>
        <position position="92"/>
    </location>
    <ligand>
        <name>DNA</name>
        <dbReference type="ChEBI" id="CHEBI:16991"/>
    </ligand>
</feature>
<feature type="domain" description="FPG-type" evidence="16">
    <location>
        <begin position="262"/>
        <end position="296"/>
    </location>
</feature>
<evidence type="ECO:0000256" key="2">
    <source>
        <dbReference type="ARBA" id="ARBA00009409"/>
    </source>
</evidence>
<dbReference type="PANTHER" id="PTHR22993">
    <property type="entry name" value="FORMAMIDOPYRIMIDINE-DNA GLYCOSYLASE"/>
    <property type="match status" value="1"/>
</dbReference>
<keyword evidence="12 15" id="KW-0511">Multifunctional enzyme</keyword>
<dbReference type="Pfam" id="PF06831">
    <property type="entry name" value="H2TH"/>
    <property type="match status" value="1"/>
</dbReference>
<dbReference type="Proteomes" id="UP000614424">
    <property type="component" value="Unassembled WGS sequence"/>
</dbReference>
<dbReference type="SMART" id="SM01232">
    <property type="entry name" value="H2TH"/>
    <property type="match status" value="1"/>
</dbReference>
<feature type="domain" description="Formamidopyrimidine-DNA glycosylase catalytic" evidence="17">
    <location>
        <begin position="2"/>
        <end position="114"/>
    </location>
</feature>
<dbReference type="Pfam" id="PF01149">
    <property type="entry name" value="Fapy_DNA_glyco"/>
    <property type="match status" value="1"/>
</dbReference>
<dbReference type="PROSITE" id="PS51068">
    <property type="entry name" value="FPG_CAT"/>
    <property type="match status" value="1"/>
</dbReference>
<dbReference type="InterPro" id="IPR020629">
    <property type="entry name" value="FPG_Glyclase"/>
</dbReference>
<evidence type="ECO:0000256" key="9">
    <source>
        <dbReference type="ARBA" id="ARBA00023125"/>
    </source>
</evidence>
<gene>
    <name evidence="15 18" type="primary">mutM</name>
    <name evidence="15" type="synonym">fpg</name>
    <name evidence="18" type="ORF">H8E41_13135</name>
</gene>
<dbReference type="NCBIfam" id="NF002211">
    <property type="entry name" value="PRK01103.1"/>
    <property type="match status" value="1"/>
</dbReference>
<keyword evidence="4 15" id="KW-0479">Metal-binding</keyword>
<evidence type="ECO:0000256" key="12">
    <source>
        <dbReference type="ARBA" id="ARBA00023268"/>
    </source>
</evidence>
<dbReference type="InterPro" id="IPR010979">
    <property type="entry name" value="Ribosomal_uS13-like_H2TH"/>
</dbReference>
<evidence type="ECO:0000256" key="14">
    <source>
        <dbReference type="ARBA" id="ARBA00044632"/>
    </source>
</evidence>
<dbReference type="Pfam" id="PF06827">
    <property type="entry name" value="zf-FPG_IleRS"/>
    <property type="match status" value="1"/>
</dbReference>
<dbReference type="HAMAP" id="MF_00103">
    <property type="entry name" value="Fapy_DNA_glycosyl"/>
    <property type="match status" value="1"/>
</dbReference>
<keyword evidence="13 15" id="KW-0326">Glycosidase</keyword>
<comment type="cofactor">
    <cofactor evidence="15">
        <name>Zn(2+)</name>
        <dbReference type="ChEBI" id="CHEBI:29105"/>
    </cofactor>
    <text evidence="15">Binds 1 zinc ion per subunit.</text>
</comment>
<keyword evidence="11 15" id="KW-0456">Lyase</keyword>
<organism evidence="18 19">
    <name type="scientific">Candidatus Desulfobia pelagia</name>
    <dbReference type="NCBI Taxonomy" id="2841692"/>
    <lineage>
        <taxon>Bacteria</taxon>
        <taxon>Pseudomonadati</taxon>
        <taxon>Thermodesulfobacteriota</taxon>
        <taxon>Desulfobulbia</taxon>
        <taxon>Desulfobulbales</taxon>
        <taxon>Desulfobulbaceae</taxon>
        <taxon>Candidatus Desulfobia</taxon>
    </lineage>
</organism>
<evidence type="ECO:0000259" key="17">
    <source>
        <dbReference type="PROSITE" id="PS51068"/>
    </source>
</evidence>
<evidence type="ECO:0000256" key="6">
    <source>
        <dbReference type="ARBA" id="ARBA00022771"/>
    </source>
</evidence>
<feature type="active site" description="Proton donor" evidence="15">
    <location>
        <position position="3"/>
    </location>
</feature>
<dbReference type="CDD" id="cd08966">
    <property type="entry name" value="EcFpg-like_N"/>
    <property type="match status" value="1"/>
</dbReference>
<dbReference type="GO" id="GO:0006284">
    <property type="term" value="P:base-excision repair"/>
    <property type="evidence" value="ECO:0007669"/>
    <property type="project" value="InterPro"/>
</dbReference>
<feature type="active site" description="Proton donor; for delta-elimination activity" evidence="15">
    <location>
        <position position="286"/>
    </location>
</feature>
<dbReference type="Gene3D" id="3.20.190.10">
    <property type="entry name" value="MutM-like, N-terminal"/>
    <property type="match status" value="1"/>
</dbReference>
<evidence type="ECO:0000256" key="10">
    <source>
        <dbReference type="ARBA" id="ARBA00023204"/>
    </source>
</evidence>
<dbReference type="SUPFAM" id="SSF57716">
    <property type="entry name" value="Glucocorticoid receptor-like (DNA-binding domain)"/>
    <property type="match status" value="1"/>
</dbReference>
<dbReference type="PROSITE" id="PS51066">
    <property type="entry name" value="ZF_FPG_2"/>
    <property type="match status" value="1"/>
</dbReference>
<dbReference type="EMBL" id="JACNJZ010000191">
    <property type="protein sequence ID" value="MBC8318842.1"/>
    <property type="molecule type" value="Genomic_DNA"/>
</dbReference>
<dbReference type="AlphaFoldDB" id="A0A8J6NGF1"/>